<dbReference type="AlphaFoldDB" id="A0A7S2NMR0"/>
<sequence>MSACAQPQWVDGREYWPEHWGLRRSQIQELLTKLRQDDHWKRSNTVYTLVQDFVIPWTRGTGRGYALTLNSASPLEVNLMISHSWAENAEDFLEALLRSTRADDVLFVCALSLYQAADEHGPSIADQIGSSAPESPFRRVLEHIRRKGGDGGMLWRWRTVVSWVPSACLLLAACLYLLPLLLWTCVPGFRQCAHVIKFREDWVWGDYPHPWARLAPALAMLCATLAVLTFAALWWMQPYAGRMLIVPNRECDIYTRLWCTYEVFTALRLGVHVEVANTLATAGFGGCEEARCSCEGDARRIRDEIADEGHTFPEIDRVVRLLLRRRFWSVTRTCVANVIVTTVVDLCLTLGTPWPQRGSMQMAMLLSSAFALMVAYLLAIWNQGVVSVRSAFTASLGLILFGAIGRVIIDFFSEDFWCCEVLQLAGVTILVTSVGAGAPKTCHPVVEVLLAAVAMWTLDRGLLATLWSFYWRWRHGLPLSFAPVLHDLNDLKHLAPNTFRTCHWRGHPYPCLVVLGAELGQCVLPAGLVVTQAAAWGVRRPRRV</sequence>
<dbReference type="EMBL" id="HBGW01030142">
    <property type="protein sequence ID" value="CAD9550121.1"/>
    <property type="molecule type" value="Transcribed_RNA"/>
</dbReference>
<feature type="transmembrane region" description="Helical" evidence="1">
    <location>
        <begin position="445"/>
        <end position="470"/>
    </location>
</feature>
<keyword evidence="1" id="KW-1133">Transmembrane helix</keyword>
<accession>A0A7S2NMR0</accession>
<evidence type="ECO:0008006" key="3">
    <source>
        <dbReference type="Google" id="ProtNLM"/>
    </source>
</evidence>
<protein>
    <recommendedName>
        <fullName evidence="3">Transmembrane protein</fullName>
    </recommendedName>
</protein>
<evidence type="ECO:0000313" key="2">
    <source>
        <dbReference type="EMBL" id="CAD9550121.1"/>
    </source>
</evidence>
<evidence type="ECO:0000256" key="1">
    <source>
        <dbReference type="SAM" id="Phobius"/>
    </source>
</evidence>
<organism evidence="2">
    <name type="scientific">Zooxanthella nutricula</name>
    <dbReference type="NCBI Taxonomy" id="1333877"/>
    <lineage>
        <taxon>Eukaryota</taxon>
        <taxon>Sar</taxon>
        <taxon>Alveolata</taxon>
        <taxon>Dinophyceae</taxon>
        <taxon>Peridiniales</taxon>
        <taxon>Peridiniales incertae sedis</taxon>
        <taxon>Zooxanthella</taxon>
    </lineage>
</organism>
<keyword evidence="1" id="KW-0472">Membrane</keyword>
<name>A0A7S2NMR0_9DINO</name>
<proteinExistence type="predicted"/>
<feature type="transmembrane region" description="Helical" evidence="1">
    <location>
        <begin position="214"/>
        <end position="235"/>
    </location>
</feature>
<feature type="transmembrane region" description="Helical" evidence="1">
    <location>
        <begin position="155"/>
        <end position="178"/>
    </location>
</feature>
<feature type="transmembrane region" description="Helical" evidence="1">
    <location>
        <begin position="391"/>
        <end position="409"/>
    </location>
</feature>
<feature type="transmembrane region" description="Helical" evidence="1">
    <location>
        <begin position="360"/>
        <end position="379"/>
    </location>
</feature>
<gene>
    <name evidence="2" type="ORF">BRAN1462_LOCUS19111</name>
</gene>
<feature type="transmembrane region" description="Helical" evidence="1">
    <location>
        <begin position="421"/>
        <end position="438"/>
    </location>
</feature>
<reference evidence="2" key="1">
    <citation type="submission" date="2021-01" db="EMBL/GenBank/DDBJ databases">
        <authorList>
            <person name="Corre E."/>
            <person name="Pelletier E."/>
            <person name="Niang G."/>
            <person name="Scheremetjew M."/>
            <person name="Finn R."/>
            <person name="Kale V."/>
            <person name="Holt S."/>
            <person name="Cochrane G."/>
            <person name="Meng A."/>
            <person name="Brown T."/>
            <person name="Cohen L."/>
        </authorList>
    </citation>
    <scope>NUCLEOTIDE SEQUENCE</scope>
    <source>
        <strain evidence="2">RCC3387</strain>
    </source>
</reference>
<keyword evidence="1" id="KW-0812">Transmembrane</keyword>